<name>A0A196SFC2_BLAHN</name>
<dbReference type="Pfam" id="PF19745">
    <property type="entry name" value="FUT8_N_cat"/>
    <property type="match status" value="1"/>
</dbReference>
<dbReference type="Pfam" id="PF00412">
    <property type="entry name" value="LIM"/>
    <property type="match status" value="1"/>
</dbReference>
<protein>
    <submittedName>
        <fullName evidence="6">LIM-type zinc finger-containing protein</fullName>
    </submittedName>
</protein>
<evidence type="ECO:0000256" key="2">
    <source>
        <dbReference type="ARBA" id="ARBA00022833"/>
    </source>
</evidence>
<dbReference type="GO" id="GO:0008093">
    <property type="term" value="F:cytoskeletal anchor activity"/>
    <property type="evidence" value="ECO:0007669"/>
    <property type="project" value="TreeGrafter"/>
</dbReference>
<dbReference type="Pfam" id="PF00307">
    <property type="entry name" value="CH"/>
    <property type="match status" value="1"/>
</dbReference>
<sequence>MSTIVRRKLVINREIEIAVDKRFEVIGSGPVVGFHIRKGDRQSDFKETRNFLYNGDVKQFMLCSVFASVPDASIFIASDSSNAKYSLVKEYPNRRIIVFNVTAEHTYSAVRNEWGRQRLQTMFVDMMTLARCTFIVGTYKSSFSTLAAAFQGHIPFYVTREWMQEVMGEQFPDEEEAFQNALQNGVVLCQLANKIRPNSIKRINQGPVFLERENVGAFISFARSIGCPEMDLFCVNDLYELRDFKKVCMCILSVGRYSAKVDEFEGPYFIGGKITYNREGCMCILSVGRYSAKVDEFEGPYFIGGKITYNREGEVENVVINTSVDNPICPTCGKPVLFTERLTALGQVYHKLCFKCVNCGVIIGGGDYCDHNNKPLCPQCYEQLYGTRPNKAEYSAKGN</sequence>
<proteinExistence type="predicted"/>
<dbReference type="SUPFAM" id="SSF47576">
    <property type="entry name" value="Calponin-homology domain, CH-domain"/>
    <property type="match status" value="1"/>
</dbReference>
<evidence type="ECO:0000313" key="6">
    <source>
        <dbReference type="EMBL" id="OAO14847.1"/>
    </source>
</evidence>
<feature type="domain" description="LIM zinc-binding" evidence="5">
    <location>
        <begin position="327"/>
        <end position="387"/>
    </location>
</feature>
<dbReference type="PROSITE" id="PS50021">
    <property type="entry name" value="CH"/>
    <property type="match status" value="1"/>
</dbReference>
<dbReference type="AlphaFoldDB" id="A0A196SFC2"/>
<keyword evidence="2 3" id="KW-0862">Zinc</keyword>
<gene>
    <name evidence="6" type="ORF">AV274_3552</name>
</gene>
<dbReference type="OrthoDB" id="21595at2759"/>
<dbReference type="InterPro" id="IPR001781">
    <property type="entry name" value="Znf_LIM"/>
</dbReference>
<dbReference type="GO" id="GO:0005884">
    <property type="term" value="C:actin filament"/>
    <property type="evidence" value="ECO:0007669"/>
    <property type="project" value="TreeGrafter"/>
</dbReference>
<evidence type="ECO:0000256" key="1">
    <source>
        <dbReference type="ARBA" id="ARBA00022723"/>
    </source>
</evidence>
<feature type="domain" description="Calponin-homology (CH)" evidence="4">
    <location>
        <begin position="153"/>
        <end position="259"/>
    </location>
</feature>
<dbReference type="Proteomes" id="UP000078348">
    <property type="component" value="Unassembled WGS sequence"/>
</dbReference>
<dbReference type="PANTHER" id="PTHR46756">
    <property type="entry name" value="TRANSGELIN"/>
    <property type="match status" value="1"/>
</dbReference>
<dbReference type="InterPro" id="IPR001715">
    <property type="entry name" value="CH_dom"/>
</dbReference>
<dbReference type="CDD" id="cd00014">
    <property type="entry name" value="CH_SF"/>
    <property type="match status" value="1"/>
</dbReference>
<dbReference type="Gene3D" id="2.10.110.10">
    <property type="entry name" value="Cysteine Rich Protein"/>
    <property type="match status" value="1"/>
</dbReference>
<accession>A0A196SFC2</accession>
<dbReference type="CDD" id="cd09401">
    <property type="entry name" value="LIM_TLP_like"/>
    <property type="match status" value="1"/>
</dbReference>
<dbReference type="GO" id="GO:0046872">
    <property type="term" value="F:metal ion binding"/>
    <property type="evidence" value="ECO:0007669"/>
    <property type="project" value="UniProtKB-KW"/>
</dbReference>
<evidence type="ECO:0000313" key="7">
    <source>
        <dbReference type="Proteomes" id="UP000078348"/>
    </source>
</evidence>
<dbReference type="PANTHER" id="PTHR46756:SF18">
    <property type="entry name" value="GAS2-LIKE PROTEIN PICKLED EGGS"/>
    <property type="match status" value="1"/>
</dbReference>
<dbReference type="SUPFAM" id="SSF57716">
    <property type="entry name" value="Glucocorticoid receptor-like (DNA-binding domain)"/>
    <property type="match status" value="2"/>
</dbReference>
<dbReference type="InterPro" id="IPR036872">
    <property type="entry name" value="CH_dom_sf"/>
</dbReference>
<evidence type="ECO:0000259" key="4">
    <source>
        <dbReference type="PROSITE" id="PS50021"/>
    </source>
</evidence>
<reference evidence="6 7" key="1">
    <citation type="submission" date="2016-05" db="EMBL/GenBank/DDBJ databases">
        <title>Nuclear genome of Blastocystis sp. subtype 1 NandII.</title>
        <authorList>
            <person name="Gentekaki E."/>
            <person name="Curtis B."/>
            <person name="Stairs C."/>
            <person name="Eme L."/>
            <person name="Herman E."/>
            <person name="Klimes V."/>
            <person name="Arias M.C."/>
            <person name="Elias M."/>
            <person name="Hilliou F."/>
            <person name="Klute M."/>
            <person name="Malik S.-B."/>
            <person name="Pightling A."/>
            <person name="Rachubinski R."/>
            <person name="Salas D."/>
            <person name="Schlacht A."/>
            <person name="Suga H."/>
            <person name="Archibald J."/>
            <person name="Ball S.G."/>
            <person name="Clark G."/>
            <person name="Dacks J."/>
            <person name="Van Der Giezen M."/>
            <person name="Tsaousis A."/>
            <person name="Roger A."/>
        </authorList>
    </citation>
    <scope>NUCLEOTIDE SEQUENCE [LARGE SCALE GENOMIC DNA]</scope>
    <source>
        <strain evidence="7">ATCC 50177 / NandII</strain>
    </source>
</reference>
<organism evidence="6 7">
    <name type="scientific">Blastocystis sp. subtype 1 (strain ATCC 50177 / NandII)</name>
    <dbReference type="NCBI Taxonomy" id="478820"/>
    <lineage>
        <taxon>Eukaryota</taxon>
        <taxon>Sar</taxon>
        <taxon>Stramenopiles</taxon>
        <taxon>Bigyra</taxon>
        <taxon>Opalozoa</taxon>
        <taxon>Opalinata</taxon>
        <taxon>Blastocystidae</taxon>
        <taxon>Blastocystis</taxon>
    </lineage>
</organism>
<keyword evidence="3" id="KW-0440">LIM domain</keyword>
<dbReference type="GO" id="GO:0051764">
    <property type="term" value="P:actin crosslink formation"/>
    <property type="evidence" value="ECO:0007669"/>
    <property type="project" value="TreeGrafter"/>
</dbReference>
<dbReference type="Gene3D" id="1.10.418.10">
    <property type="entry name" value="Calponin-like domain"/>
    <property type="match status" value="1"/>
</dbReference>
<comment type="caution">
    <text evidence="6">The sequence shown here is derived from an EMBL/GenBank/DDBJ whole genome shotgun (WGS) entry which is preliminary data.</text>
</comment>
<dbReference type="InterPro" id="IPR003096">
    <property type="entry name" value="SM22_calponin"/>
</dbReference>
<dbReference type="PRINTS" id="PR00888">
    <property type="entry name" value="SM22CALPONIN"/>
</dbReference>
<dbReference type="GO" id="GO:0051015">
    <property type="term" value="F:actin filament binding"/>
    <property type="evidence" value="ECO:0007669"/>
    <property type="project" value="TreeGrafter"/>
</dbReference>
<keyword evidence="7" id="KW-1185">Reference proteome</keyword>
<dbReference type="PROSITE" id="PS00478">
    <property type="entry name" value="LIM_DOMAIN_1"/>
    <property type="match status" value="1"/>
</dbReference>
<dbReference type="SMART" id="SM00132">
    <property type="entry name" value="LIM"/>
    <property type="match status" value="1"/>
</dbReference>
<dbReference type="InterPro" id="IPR045573">
    <property type="entry name" value="Fut8_N_cat"/>
</dbReference>
<dbReference type="PROSITE" id="PS50023">
    <property type="entry name" value="LIM_DOMAIN_2"/>
    <property type="match status" value="1"/>
</dbReference>
<dbReference type="SMART" id="SM00033">
    <property type="entry name" value="CH"/>
    <property type="match status" value="1"/>
</dbReference>
<dbReference type="STRING" id="478820.A0A196SFC2"/>
<evidence type="ECO:0000259" key="5">
    <source>
        <dbReference type="PROSITE" id="PS50023"/>
    </source>
</evidence>
<keyword evidence="1 3" id="KW-0479">Metal-binding</keyword>
<dbReference type="Gene3D" id="3.40.50.11350">
    <property type="match status" value="1"/>
</dbReference>
<evidence type="ECO:0000256" key="3">
    <source>
        <dbReference type="PROSITE-ProRule" id="PRU00125"/>
    </source>
</evidence>
<dbReference type="EMBL" id="LXWW01000210">
    <property type="protein sequence ID" value="OAO14847.1"/>
    <property type="molecule type" value="Genomic_DNA"/>
</dbReference>